<gene>
    <name evidence="4" type="ORF">BTO30_10440</name>
</gene>
<keyword evidence="4" id="KW-0238">DNA-binding</keyword>
<feature type="domain" description="Response regulatory" evidence="2">
    <location>
        <begin position="5"/>
        <end position="119"/>
    </location>
</feature>
<keyword evidence="1" id="KW-0597">Phosphoprotein</keyword>
<evidence type="ECO:0000259" key="3">
    <source>
        <dbReference type="PROSITE" id="PS50930"/>
    </source>
</evidence>
<dbReference type="RefSeq" id="WP_075398673.1">
    <property type="nucleotide sequence ID" value="NZ_MSDU01000022.1"/>
</dbReference>
<dbReference type="InterPro" id="IPR046947">
    <property type="entry name" value="LytR-like"/>
</dbReference>
<proteinExistence type="predicted"/>
<dbReference type="PANTHER" id="PTHR37299">
    <property type="entry name" value="TRANSCRIPTIONAL REGULATOR-RELATED"/>
    <property type="match status" value="1"/>
</dbReference>
<feature type="domain" description="HTH LytTR-type" evidence="3">
    <location>
        <begin position="139"/>
        <end position="242"/>
    </location>
</feature>
<dbReference type="Pfam" id="PF04397">
    <property type="entry name" value="LytTR"/>
    <property type="match status" value="1"/>
</dbReference>
<protein>
    <submittedName>
        <fullName evidence="4">DNA-binding response regulator</fullName>
    </submittedName>
</protein>
<dbReference type="CDD" id="cd17536">
    <property type="entry name" value="REC_YesN-like"/>
    <property type="match status" value="1"/>
</dbReference>
<comment type="caution">
    <text evidence="4">The sequence shown here is derived from an EMBL/GenBank/DDBJ whole genome shotgun (WGS) entry which is preliminary data.</text>
</comment>
<evidence type="ECO:0000313" key="5">
    <source>
        <dbReference type="Proteomes" id="UP000185568"/>
    </source>
</evidence>
<evidence type="ECO:0000259" key="2">
    <source>
        <dbReference type="PROSITE" id="PS50110"/>
    </source>
</evidence>
<feature type="modified residue" description="4-aspartylphosphate" evidence="1">
    <location>
        <position position="56"/>
    </location>
</feature>
<evidence type="ECO:0000313" key="4">
    <source>
        <dbReference type="EMBL" id="OLN22163.1"/>
    </source>
</evidence>
<organism evidence="4 5">
    <name type="scientific">Domibacillus antri</name>
    <dbReference type="NCBI Taxonomy" id="1714264"/>
    <lineage>
        <taxon>Bacteria</taxon>
        <taxon>Bacillati</taxon>
        <taxon>Bacillota</taxon>
        <taxon>Bacilli</taxon>
        <taxon>Bacillales</taxon>
        <taxon>Bacillaceae</taxon>
        <taxon>Domibacillus</taxon>
    </lineage>
</organism>
<keyword evidence="5" id="KW-1185">Reference proteome</keyword>
<dbReference type="Proteomes" id="UP000185568">
    <property type="component" value="Unassembled WGS sequence"/>
</dbReference>
<dbReference type="SMART" id="SM00850">
    <property type="entry name" value="LytTR"/>
    <property type="match status" value="1"/>
</dbReference>
<dbReference type="GO" id="GO:0003677">
    <property type="term" value="F:DNA binding"/>
    <property type="evidence" value="ECO:0007669"/>
    <property type="project" value="UniProtKB-KW"/>
</dbReference>
<dbReference type="Pfam" id="PF00072">
    <property type="entry name" value="Response_reg"/>
    <property type="match status" value="1"/>
</dbReference>
<reference evidence="4 5" key="1">
    <citation type="submission" date="2016-12" db="EMBL/GenBank/DDBJ databases">
        <title>Domibacillus antri genome sequencing.</title>
        <authorList>
            <person name="Verma A."/>
            <person name="Krishnamurthi S."/>
        </authorList>
    </citation>
    <scope>NUCLEOTIDE SEQUENCE [LARGE SCALE GENOMIC DNA]</scope>
    <source>
        <strain evidence="4 5">XD80</strain>
    </source>
</reference>
<dbReference type="EMBL" id="MSDU01000022">
    <property type="protein sequence ID" value="OLN22163.1"/>
    <property type="molecule type" value="Genomic_DNA"/>
</dbReference>
<dbReference type="InterPro" id="IPR001789">
    <property type="entry name" value="Sig_transdc_resp-reg_receiver"/>
</dbReference>
<name>A0A1Q8Q481_9BACI</name>
<dbReference type="GO" id="GO:0000156">
    <property type="term" value="F:phosphorelay response regulator activity"/>
    <property type="evidence" value="ECO:0007669"/>
    <property type="project" value="InterPro"/>
</dbReference>
<dbReference type="OrthoDB" id="3190595at2"/>
<dbReference type="InterPro" id="IPR011006">
    <property type="entry name" value="CheY-like_superfamily"/>
</dbReference>
<dbReference type="Gene3D" id="3.40.50.2300">
    <property type="match status" value="1"/>
</dbReference>
<dbReference type="STRING" id="1714264.BTO30_10440"/>
<evidence type="ECO:0000256" key="1">
    <source>
        <dbReference type="PROSITE-ProRule" id="PRU00169"/>
    </source>
</evidence>
<sequence>MIPLKILLADDHEDSLKTLENLAAKHPEFEVVSTCRNGEELVEQAAVYKPDIVITDIKMPKLNGVDAIKKCMQFHPDLKFFFVSGYGDFAVEAFNISAVDYVVKPLEKSRFYAALEKAKWAVLRNEKKLFCQKHGKKKLPLKFNGALYYVPFNDILFIEKLGKKCFVYTKEKTFETYEKISDLFELLDDSFYLSHRSNIINLNNIFYIKPKNETYLAYFLGFSKHAHISKLKIKEVHEKIQQLNE</sequence>
<dbReference type="PANTHER" id="PTHR37299:SF1">
    <property type="entry name" value="STAGE 0 SPORULATION PROTEIN A HOMOLOG"/>
    <property type="match status" value="1"/>
</dbReference>
<accession>A0A1Q8Q481</accession>
<dbReference type="PROSITE" id="PS50930">
    <property type="entry name" value="HTH_LYTTR"/>
    <property type="match status" value="1"/>
</dbReference>
<dbReference type="PROSITE" id="PS50110">
    <property type="entry name" value="RESPONSE_REGULATORY"/>
    <property type="match status" value="1"/>
</dbReference>
<dbReference type="Gene3D" id="2.40.50.1020">
    <property type="entry name" value="LytTr DNA-binding domain"/>
    <property type="match status" value="1"/>
</dbReference>
<dbReference type="AlphaFoldDB" id="A0A1Q8Q481"/>
<dbReference type="SMART" id="SM00448">
    <property type="entry name" value="REC"/>
    <property type="match status" value="1"/>
</dbReference>
<dbReference type="SUPFAM" id="SSF52172">
    <property type="entry name" value="CheY-like"/>
    <property type="match status" value="1"/>
</dbReference>
<dbReference type="InterPro" id="IPR007492">
    <property type="entry name" value="LytTR_DNA-bd_dom"/>
</dbReference>